<dbReference type="AlphaFoldDB" id="A0A023G4K2"/>
<evidence type="ECO:0000256" key="2">
    <source>
        <dbReference type="SAM" id="SignalP"/>
    </source>
</evidence>
<feature type="compositionally biased region" description="Basic and acidic residues" evidence="1">
    <location>
        <begin position="89"/>
        <end position="98"/>
    </location>
</feature>
<evidence type="ECO:0000256" key="1">
    <source>
        <dbReference type="SAM" id="MobiDB-lite"/>
    </source>
</evidence>
<keyword evidence="2" id="KW-0732">Signal</keyword>
<accession>A0A023G4K2</accession>
<feature type="chain" id="PRO_5001516905" evidence="2">
    <location>
        <begin position="22"/>
        <end position="129"/>
    </location>
</feature>
<protein>
    <submittedName>
        <fullName evidence="3">Putative secreted protein</fullName>
    </submittedName>
</protein>
<feature type="region of interest" description="Disordered" evidence="1">
    <location>
        <begin position="56"/>
        <end position="112"/>
    </location>
</feature>
<feature type="signal peptide" evidence="2">
    <location>
        <begin position="1"/>
        <end position="21"/>
    </location>
</feature>
<sequence length="129" mass="13523">MRMSAFALAFCLLPFIKAAKAADIGLPDQNLQIHDGMYGGMGMYGMGMGGMGIGIDGNSSPNLKEPSVVSGQPDVPSMQPDLSPPGMETRVDKEHEAAEDVEQPYSNPSSPMYGYGGMGMGGMGFVRAN</sequence>
<reference evidence="3" key="1">
    <citation type="submission" date="2014-03" db="EMBL/GenBank/DDBJ databases">
        <title>The sialotranscriptome of Amblyomma triste, Amblyomma parvum and Amblyomma cajennense ticks, uncovered by 454-based RNA-seq.</title>
        <authorList>
            <person name="Garcia G.R."/>
            <person name="Gardinassi L.G."/>
            <person name="Ribeiro J.M."/>
            <person name="Anatriello E."/>
            <person name="Ferreira B.R."/>
            <person name="Moreira H.N."/>
            <person name="Mafra C."/>
            <person name="Olegario M.M."/>
            <person name="Szabo P.J."/>
            <person name="Miranda-Santos I.K."/>
            <person name="Maruyama S.R."/>
        </authorList>
    </citation>
    <scope>NUCLEOTIDE SEQUENCE</scope>
    <source>
        <strain evidence="3">Mato Grasso do Sul</strain>
        <tissue evidence="3">Salivary glands</tissue>
    </source>
</reference>
<evidence type="ECO:0000313" key="3">
    <source>
        <dbReference type="EMBL" id="JAC27803.1"/>
    </source>
</evidence>
<dbReference type="EMBL" id="GBBM01007615">
    <property type="protein sequence ID" value="JAC27803.1"/>
    <property type="molecule type" value="mRNA"/>
</dbReference>
<name>A0A023G4K2_AMBTT</name>
<organism evidence="3">
    <name type="scientific">Amblyomma triste</name>
    <name type="common">Neotropical tick</name>
    <dbReference type="NCBI Taxonomy" id="251400"/>
    <lineage>
        <taxon>Eukaryota</taxon>
        <taxon>Metazoa</taxon>
        <taxon>Ecdysozoa</taxon>
        <taxon>Arthropoda</taxon>
        <taxon>Chelicerata</taxon>
        <taxon>Arachnida</taxon>
        <taxon>Acari</taxon>
        <taxon>Parasitiformes</taxon>
        <taxon>Ixodida</taxon>
        <taxon>Ixodoidea</taxon>
        <taxon>Ixodidae</taxon>
        <taxon>Amblyomminae</taxon>
        <taxon>Amblyomma</taxon>
    </lineage>
</organism>
<proteinExistence type="evidence at transcript level"/>